<name>A0A166DA24_9AGAM</name>
<proteinExistence type="predicted"/>
<dbReference type="SUPFAM" id="SSF111352">
    <property type="entry name" value="Ammonium transporter"/>
    <property type="match status" value="1"/>
</dbReference>
<dbReference type="InterPro" id="IPR029020">
    <property type="entry name" value="Ammonium/urea_transptr"/>
</dbReference>
<feature type="chain" id="PRO_5007872080" description="Secreted protein" evidence="6">
    <location>
        <begin position="21"/>
        <end position="201"/>
    </location>
</feature>
<dbReference type="GO" id="GO:0016020">
    <property type="term" value="C:membrane"/>
    <property type="evidence" value="ECO:0007669"/>
    <property type="project" value="UniProtKB-SubCell"/>
</dbReference>
<gene>
    <name evidence="7" type="ORF">FIBSPDRAFT_1048800</name>
</gene>
<comment type="subcellular location">
    <subcellularLocation>
        <location evidence="1">Membrane</location>
        <topology evidence="1">Multi-pass membrane protein</topology>
    </subcellularLocation>
</comment>
<dbReference type="EMBL" id="KV417617">
    <property type="protein sequence ID" value="KZP14483.1"/>
    <property type="molecule type" value="Genomic_DNA"/>
</dbReference>
<feature type="signal peptide" evidence="6">
    <location>
        <begin position="1"/>
        <end position="20"/>
    </location>
</feature>
<dbReference type="OrthoDB" id="534912at2759"/>
<organism evidence="7 8">
    <name type="scientific">Athelia psychrophila</name>
    <dbReference type="NCBI Taxonomy" id="1759441"/>
    <lineage>
        <taxon>Eukaryota</taxon>
        <taxon>Fungi</taxon>
        <taxon>Dikarya</taxon>
        <taxon>Basidiomycota</taxon>
        <taxon>Agaricomycotina</taxon>
        <taxon>Agaricomycetes</taxon>
        <taxon>Agaricomycetidae</taxon>
        <taxon>Atheliales</taxon>
        <taxon>Atheliaceae</taxon>
        <taxon>Athelia</taxon>
    </lineage>
</organism>
<keyword evidence="2 5" id="KW-0812">Transmembrane</keyword>
<evidence type="ECO:0000256" key="6">
    <source>
        <dbReference type="SAM" id="SignalP"/>
    </source>
</evidence>
<keyword evidence="4 5" id="KW-0472">Membrane</keyword>
<evidence type="ECO:0000256" key="2">
    <source>
        <dbReference type="ARBA" id="ARBA00022692"/>
    </source>
</evidence>
<keyword evidence="6" id="KW-0732">Signal</keyword>
<evidence type="ECO:0000256" key="3">
    <source>
        <dbReference type="ARBA" id="ARBA00022989"/>
    </source>
</evidence>
<evidence type="ECO:0000256" key="4">
    <source>
        <dbReference type="ARBA" id="ARBA00023136"/>
    </source>
</evidence>
<evidence type="ECO:0000313" key="8">
    <source>
        <dbReference type="Proteomes" id="UP000076532"/>
    </source>
</evidence>
<keyword evidence="8" id="KW-1185">Reference proteome</keyword>
<dbReference type="STRING" id="436010.A0A166DA24"/>
<dbReference type="AlphaFoldDB" id="A0A166DA24"/>
<evidence type="ECO:0000313" key="7">
    <source>
        <dbReference type="EMBL" id="KZP14483.1"/>
    </source>
</evidence>
<accession>A0A166DA24</accession>
<sequence length="201" mass="23002">MYFNRLIVGGIFWCIRRGWASFLSAPSEAHLGSLIAFNQPSYHLRRPSVPVCRHRGCWQAQVAIRRKESKIFDRRDPICLHFLDHRQIAARNLHNPHRRLTVLCAPGDAGAYRPHTVYHAPVSLAFSETGSAFIGDLKYFGLKGVLEQPSAIGSTRIPSIPHPRHRRRRRALQARPLIVFVFVWSTLVYDPIACWTWNSNG</sequence>
<dbReference type="Gene3D" id="1.10.3430.10">
    <property type="entry name" value="Ammonium transporter AmtB like domains"/>
    <property type="match status" value="1"/>
</dbReference>
<evidence type="ECO:0000256" key="5">
    <source>
        <dbReference type="SAM" id="Phobius"/>
    </source>
</evidence>
<reference evidence="7 8" key="1">
    <citation type="journal article" date="2016" name="Mol. Biol. Evol.">
        <title>Comparative Genomics of Early-Diverging Mushroom-Forming Fungi Provides Insights into the Origins of Lignocellulose Decay Capabilities.</title>
        <authorList>
            <person name="Nagy L.G."/>
            <person name="Riley R."/>
            <person name="Tritt A."/>
            <person name="Adam C."/>
            <person name="Daum C."/>
            <person name="Floudas D."/>
            <person name="Sun H."/>
            <person name="Yadav J.S."/>
            <person name="Pangilinan J."/>
            <person name="Larsson K.H."/>
            <person name="Matsuura K."/>
            <person name="Barry K."/>
            <person name="Labutti K."/>
            <person name="Kuo R."/>
            <person name="Ohm R.A."/>
            <person name="Bhattacharya S.S."/>
            <person name="Shirouzu T."/>
            <person name="Yoshinaga Y."/>
            <person name="Martin F.M."/>
            <person name="Grigoriev I.V."/>
            <person name="Hibbett D.S."/>
        </authorList>
    </citation>
    <scope>NUCLEOTIDE SEQUENCE [LARGE SCALE GENOMIC DNA]</scope>
    <source>
        <strain evidence="7 8">CBS 109695</strain>
    </source>
</reference>
<evidence type="ECO:0008006" key="9">
    <source>
        <dbReference type="Google" id="ProtNLM"/>
    </source>
</evidence>
<dbReference type="Proteomes" id="UP000076532">
    <property type="component" value="Unassembled WGS sequence"/>
</dbReference>
<feature type="transmembrane region" description="Helical" evidence="5">
    <location>
        <begin position="177"/>
        <end position="198"/>
    </location>
</feature>
<keyword evidence="3 5" id="KW-1133">Transmembrane helix</keyword>
<evidence type="ECO:0000256" key="1">
    <source>
        <dbReference type="ARBA" id="ARBA00004141"/>
    </source>
</evidence>
<protein>
    <recommendedName>
        <fullName evidence="9">Secreted protein</fullName>
    </recommendedName>
</protein>